<reference evidence="1" key="1">
    <citation type="journal article" date="2015" name="Nature">
        <title>Complex archaea that bridge the gap between prokaryotes and eukaryotes.</title>
        <authorList>
            <person name="Spang A."/>
            <person name="Saw J.H."/>
            <person name="Jorgensen S.L."/>
            <person name="Zaremba-Niedzwiedzka K."/>
            <person name="Martijn J."/>
            <person name="Lind A.E."/>
            <person name="van Eijk R."/>
            <person name="Schleper C."/>
            <person name="Guy L."/>
            <person name="Ettema T.J."/>
        </authorList>
    </citation>
    <scope>NUCLEOTIDE SEQUENCE</scope>
</reference>
<sequence length="31" mass="4073">MNYFYEFDTDDPLFYTEEEKCWRWLFLNEEV</sequence>
<gene>
    <name evidence="1" type="ORF">LCGC14_0846520</name>
</gene>
<evidence type="ECO:0000313" key="1">
    <source>
        <dbReference type="EMBL" id="KKN29199.1"/>
    </source>
</evidence>
<protein>
    <submittedName>
        <fullName evidence="1">Uncharacterized protein</fullName>
    </submittedName>
</protein>
<organism evidence="1">
    <name type="scientific">marine sediment metagenome</name>
    <dbReference type="NCBI Taxonomy" id="412755"/>
    <lineage>
        <taxon>unclassified sequences</taxon>
        <taxon>metagenomes</taxon>
        <taxon>ecological metagenomes</taxon>
    </lineage>
</organism>
<comment type="caution">
    <text evidence="1">The sequence shown here is derived from an EMBL/GenBank/DDBJ whole genome shotgun (WGS) entry which is preliminary data.</text>
</comment>
<dbReference type="EMBL" id="LAZR01002503">
    <property type="protein sequence ID" value="KKN29199.1"/>
    <property type="molecule type" value="Genomic_DNA"/>
</dbReference>
<name>A0A0F9PGB2_9ZZZZ</name>
<dbReference type="AlphaFoldDB" id="A0A0F9PGB2"/>
<proteinExistence type="predicted"/>
<accession>A0A0F9PGB2</accession>